<sequence>MSGNTDQRFAAPEAFVEDVGTSGGVLAGRGVRLVAALLDGVLLGGIVFGLMAASPTISRLLSPENPSYFAVHWSGLLIGLPLFLLVQGWTLVSRGQTLAKIVFGLRIVRTDGSKVDPFRILGLRYGVGYLTAITTGTQMLYGLIDALLIFRESRQCLHDTIADTKVIKL</sequence>
<keyword evidence="9" id="KW-1185">Reference proteome</keyword>
<proteinExistence type="predicted"/>
<reference evidence="8 9" key="1">
    <citation type="submission" date="2020-08" db="EMBL/GenBank/DDBJ databases">
        <title>Genomic Encyclopedia of Type Strains, Phase III (KMG-III): the genomes of soil and plant-associated and newly described type strains.</title>
        <authorList>
            <person name="Whitman W."/>
        </authorList>
    </citation>
    <scope>NUCLEOTIDE SEQUENCE [LARGE SCALE GENOMIC DNA]</scope>
    <source>
        <strain evidence="8 9">CECT 7247</strain>
    </source>
</reference>
<evidence type="ECO:0000256" key="1">
    <source>
        <dbReference type="ARBA" id="ARBA00004651"/>
    </source>
</evidence>
<organism evidence="8 9">
    <name type="scientific">Roseateles terrae</name>
    <dbReference type="NCBI Taxonomy" id="431060"/>
    <lineage>
        <taxon>Bacteria</taxon>
        <taxon>Pseudomonadati</taxon>
        <taxon>Pseudomonadota</taxon>
        <taxon>Betaproteobacteria</taxon>
        <taxon>Burkholderiales</taxon>
        <taxon>Sphaerotilaceae</taxon>
        <taxon>Roseateles</taxon>
    </lineage>
</organism>
<name>A0ABR6GT92_9BURK</name>
<keyword evidence="2" id="KW-1003">Cell membrane</keyword>
<dbReference type="InterPro" id="IPR051791">
    <property type="entry name" value="Pra-immunoreactive"/>
</dbReference>
<evidence type="ECO:0000256" key="3">
    <source>
        <dbReference type="ARBA" id="ARBA00022692"/>
    </source>
</evidence>
<comment type="subcellular location">
    <subcellularLocation>
        <location evidence="1">Cell membrane</location>
        <topology evidence="1">Multi-pass membrane protein</topology>
    </subcellularLocation>
</comment>
<dbReference type="Pfam" id="PF06271">
    <property type="entry name" value="RDD"/>
    <property type="match status" value="1"/>
</dbReference>
<dbReference type="Proteomes" id="UP000574369">
    <property type="component" value="Unassembled WGS sequence"/>
</dbReference>
<evidence type="ECO:0000313" key="9">
    <source>
        <dbReference type="Proteomes" id="UP000574369"/>
    </source>
</evidence>
<evidence type="ECO:0000259" key="7">
    <source>
        <dbReference type="Pfam" id="PF06271"/>
    </source>
</evidence>
<feature type="transmembrane region" description="Helical" evidence="6">
    <location>
        <begin position="73"/>
        <end position="92"/>
    </location>
</feature>
<comment type="caution">
    <text evidence="8">The sequence shown here is derived from an EMBL/GenBank/DDBJ whole genome shotgun (WGS) entry which is preliminary data.</text>
</comment>
<feature type="domain" description="RDD" evidence="7">
    <location>
        <begin position="27"/>
        <end position="162"/>
    </location>
</feature>
<protein>
    <submittedName>
        <fullName evidence="8">RDD family membrane protein YckC</fullName>
    </submittedName>
</protein>
<evidence type="ECO:0000256" key="6">
    <source>
        <dbReference type="SAM" id="Phobius"/>
    </source>
</evidence>
<dbReference type="InterPro" id="IPR010432">
    <property type="entry name" value="RDD"/>
</dbReference>
<evidence type="ECO:0000313" key="8">
    <source>
        <dbReference type="EMBL" id="MBB3195322.1"/>
    </source>
</evidence>
<keyword evidence="3 6" id="KW-0812">Transmembrane</keyword>
<dbReference type="RefSeq" id="WP_184294779.1">
    <property type="nucleotide sequence ID" value="NZ_JACHXO010000004.1"/>
</dbReference>
<evidence type="ECO:0000256" key="2">
    <source>
        <dbReference type="ARBA" id="ARBA00022475"/>
    </source>
</evidence>
<dbReference type="EMBL" id="JACHXO010000004">
    <property type="protein sequence ID" value="MBB3195322.1"/>
    <property type="molecule type" value="Genomic_DNA"/>
</dbReference>
<feature type="transmembrane region" description="Helical" evidence="6">
    <location>
        <begin position="33"/>
        <end position="53"/>
    </location>
</feature>
<gene>
    <name evidence="8" type="ORF">FHS28_002725</name>
</gene>
<dbReference type="PANTHER" id="PTHR36115:SF4">
    <property type="entry name" value="MEMBRANE PROTEIN"/>
    <property type="match status" value="1"/>
</dbReference>
<keyword evidence="5 6" id="KW-0472">Membrane</keyword>
<keyword evidence="4 6" id="KW-1133">Transmembrane helix</keyword>
<accession>A0ABR6GT92</accession>
<evidence type="ECO:0000256" key="4">
    <source>
        <dbReference type="ARBA" id="ARBA00022989"/>
    </source>
</evidence>
<dbReference type="PANTHER" id="PTHR36115">
    <property type="entry name" value="PROLINE-RICH ANTIGEN HOMOLOG-RELATED"/>
    <property type="match status" value="1"/>
</dbReference>
<evidence type="ECO:0000256" key="5">
    <source>
        <dbReference type="ARBA" id="ARBA00023136"/>
    </source>
</evidence>